<reference evidence="4" key="1">
    <citation type="journal article" date="2023" name="Mol. Phylogenet. Evol.">
        <title>Genome-scale phylogeny and comparative genomics of the fungal order Sordariales.</title>
        <authorList>
            <person name="Hensen N."/>
            <person name="Bonometti L."/>
            <person name="Westerberg I."/>
            <person name="Brannstrom I.O."/>
            <person name="Guillou S."/>
            <person name="Cros-Aarteil S."/>
            <person name="Calhoun S."/>
            <person name="Haridas S."/>
            <person name="Kuo A."/>
            <person name="Mondo S."/>
            <person name="Pangilinan J."/>
            <person name="Riley R."/>
            <person name="LaButti K."/>
            <person name="Andreopoulos B."/>
            <person name="Lipzen A."/>
            <person name="Chen C."/>
            <person name="Yan M."/>
            <person name="Daum C."/>
            <person name="Ng V."/>
            <person name="Clum A."/>
            <person name="Steindorff A."/>
            <person name="Ohm R.A."/>
            <person name="Martin F."/>
            <person name="Silar P."/>
            <person name="Natvig D.O."/>
            <person name="Lalanne C."/>
            <person name="Gautier V."/>
            <person name="Ament-Velasquez S.L."/>
            <person name="Kruys A."/>
            <person name="Hutchinson M.I."/>
            <person name="Powell A.J."/>
            <person name="Barry K."/>
            <person name="Miller A.N."/>
            <person name="Grigoriev I.V."/>
            <person name="Debuchy R."/>
            <person name="Gladieux P."/>
            <person name="Hiltunen Thoren M."/>
            <person name="Johannesson H."/>
        </authorList>
    </citation>
    <scope>NUCLEOTIDE SEQUENCE</scope>
    <source>
        <strain evidence="4">CBS 990.96</strain>
    </source>
</reference>
<feature type="transmembrane region" description="Helical" evidence="3">
    <location>
        <begin position="58"/>
        <end position="79"/>
    </location>
</feature>
<reference evidence="4" key="2">
    <citation type="submission" date="2023-05" db="EMBL/GenBank/DDBJ databases">
        <authorList>
            <consortium name="Lawrence Berkeley National Laboratory"/>
            <person name="Steindorff A."/>
            <person name="Hensen N."/>
            <person name="Bonometti L."/>
            <person name="Westerberg I."/>
            <person name="Brannstrom I.O."/>
            <person name="Guillou S."/>
            <person name="Cros-Aarteil S."/>
            <person name="Calhoun S."/>
            <person name="Haridas S."/>
            <person name="Kuo A."/>
            <person name="Mondo S."/>
            <person name="Pangilinan J."/>
            <person name="Riley R."/>
            <person name="Labutti K."/>
            <person name="Andreopoulos B."/>
            <person name="Lipzen A."/>
            <person name="Chen C."/>
            <person name="Yanf M."/>
            <person name="Daum C."/>
            <person name="Ng V."/>
            <person name="Clum A."/>
            <person name="Ohm R."/>
            <person name="Martin F."/>
            <person name="Silar P."/>
            <person name="Natvig D."/>
            <person name="Lalanne C."/>
            <person name="Gautier V."/>
            <person name="Ament-Velasquez S.L."/>
            <person name="Kruys A."/>
            <person name="Hutchinson M.I."/>
            <person name="Powell A.J."/>
            <person name="Barry K."/>
            <person name="Miller A.N."/>
            <person name="Grigoriev I.V."/>
            <person name="Debuchy R."/>
            <person name="Gladieux P."/>
            <person name="Thoren M.H."/>
            <person name="Johannesson H."/>
        </authorList>
    </citation>
    <scope>NUCLEOTIDE SEQUENCE</scope>
    <source>
        <strain evidence="4">CBS 990.96</strain>
    </source>
</reference>
<feature type="transmembrane region" description="Helical" evidence="3">
    <location>
        <begin position="224"/>
        <end position="250"/>
    </location>
</feature>
<feature type="transmembrane region" description="Helical" evidence="3">
    <location>
        <begin position="190"/>
        <end position="212"/>
    </location>
</feature>
<feature type="transmembrane region" description="Helical" evidence="3">
    <location>
        <begin position="161"/>
        <end position="184"/>
    </location>
</feature>
<proteinExistence type="inferred from homology"/>
<evidence type="ECO:0000256" key="1">
    <source>
        <dbReference type="ARBA" id="ARBA00004141"/>
    </source>
</evidence>
<accession>A0AAN6YPA6</accession>
<gene>
    <name evidence="4" type="ORF">QBC38DRAFT_492020</name>
</gene>
<dbReference type="SUPFAM" id="SSF103473">
    <property type="entry name" value="MFS general substrate transporter"/>
    <property type="match status" value="1"/>
</dbReference>
<dbReference type="EMBL" id="MU865546">
    <property type="protein sequence ID" value="KAK4221450.1"/>
    <property type="molecule type" value="Genomic_DNA"/>
</dbReference>
<dbReference type="Pfam" id="PF07690">
    <property type="entry name" value="MFS_1"/>
    <property type="match status" value="1"/>
</dbReference>
<evidence type="ECO:0000313" key="5">
    <source>
        <dbReference type="Proteomes" id="UP001301958"/>
    </source>
</evidence>
<dbReference type="AlphaFoldDB" id="A0AAN6YPA6"/>
<dbReference type="PANTHER" id="PTHR11360">
    <property type="entry name" value="MONOCARBOXYLATE TRANSPORTER"/>
    <property type="match status" value="1"/>
</dbReference>
<comment type="similarity">
    <text evidence="2">Belongs to the major facilitator superfamily. Monocarboxylate porter (TC 2.A.1.13) family.</text>
</comment>
<evidence type="ECO:0000313" key="4">
    <source>
        <dbReference type="EMBL" id="KAK4221450.1"/>
    </source>
</evidence>
<evidence type="ECO:0000256" key="2">
    <source>
        <dbReference type="ARBA" id="ARBA00006727"/>
    </source>
</evidence>
<feature type="transmembrane region" description="Helical" evidence="3">
    <location>
        <begin position="100"/>
        <end position="122"/>
    </location>
</feature>
<keyword evidence="3" id="KW-0472">Membrane</keyword>
<keyword evidence="3" id="KW-0812">Transmembrane</keyword>
<protein>
    <submittedName>
        <fullName evidence="4">Major facilitator superfamily domain-containing protein</fullName>
    </submittedName>
</protein>
<name>A0AAN6YPA6_9PEZI</name>
<dbReference type="InterPro" id="IPR036259">
    <property type="entry name" value="MFS_trans_sf"/>
</dbReference>
<comment type="caution">
    <text evidence="4">The sequence shown here is derived from an EMBL/GenBank/DDBJ whole genome shotgun (WGS) entry which is preliminary data.</text>
</comment>
<dbReference type="Proteomes" id="UP001301958">
    <property type="component" value="Unassembled WGS sequence"/>
</dbReference>
<dbReference type="InterPro" id="IPR011701">
    <property type="entry name" value="MFS"/>
</dbReference>
<feature type="transmembrane region" description="Helical" evidence="3">
    <location>
        <begin position="128"/>
        <end position="149"/>
    </location>
</feature>
<comment type="subcellular location">
    <subcellularLocation>
        <location evidence="1">Membrane</location>
        <topology evidence="1">Multi-pass membrane protein</topology>
    </subcellularLocation>
</comment>
<sequence>MGLGNGCLFCPCIATVATYFNRKRALALAIAACGSATGGLVFPSMMRQLLPRVGFSTAMQAVGAVQAVTLGIGCVFLRQRIKPRRSGELVDWAAWKEGEYVFYAIGSFTCFIGLYFPFYYVAAFSRDIIGLSYTESLNLLLVLNGVGTIGRLIPNAIADKVGTINVFVPVAGMCGICVLCWQGVETTTGLYVWCCFYGMAAGGIQSLFPAGLSSLNTDVRKAGVRIGMVFTVVSFATLAGPPIAGAIITAAGGKYFGAQIFAGATLLLGMGFMSAARVIKARKVKAELDCASIWKVKV</sequence>
<organism evidence="4 5">
    <name type="scientific">Podospora fimiseda</name>
    <dbReference type="NCBI Taxonomy" id="252190"/>
    <lineage>
        <taxon>Eukaryota</taxon>
        <taxon>Fungi</taxon>
        <taxon>Dikarya</taxon>
        <taxon>Ascomycota</taxon>
        <taxon>Pezizomycotina</taxon>
        <taxon>Sordariomycetes</taxon>
        <taxon>Sordariomycetidae</taxon>
        <taxon>Sordariales</taxon>
        <taxon>Podosporaceae</taxon>
        <taxon>Podospora</taxon>
    </lineage>
</organism>
<dbReference type="GO" id="GO:0022857">
    <property type="term" value="F:transmembrane transporter activity"/>
    <property type="evidence" value="ECO:0007669"/>
    <property type="project" value="InterPro"/>
</dbReference>
<feature type="transmembrane region" description="Helical" evidence="3">
    <location>
        <begin position="256"/>
        <end position="276"/>
    </location>
</feature>
<dbReference type="InterPro" id="IPR050327">
    <property type="entry name" value="Proton-linked_MCT"/>
</dbReference>
<dbReference type="GO" id="GO:0016020">
    <property type="term" value="C:membrane"/>
    <property type="evidence" value="ECO:0007669"/>
    <property type="project" value="UniProtKB-SubCell"/>
</dbReference>
<dbReference type="Gene3D" id="1.20.1250.20">
    <property type="entry name" value="MFS general substrate transporter like domains"/>
    <property type="match status" value="2"/>
</dbReference>
<keyword evidence="5" id="KW-1185">Reference proteome</keyword>
<feature type="transmembrane region" description="Helical" evidence="3">
    <location>
        <begin position="25"/>
        <end position="46"/>
    </location>
</feature>
<dbReference type="PANTHER" id="PTHR11360:SF130">
    <property type="entry name" value="MAJOR FACILITATOR SUPERFAMILY (MFS) PROFILE DOMAIN-CONTAINING PROTEIN-RELATED"/>
    <property type="match status" value="1"/>
</dbReference>
<keyword evidence="3" id="KW-1133">Transmembrane helix</keyword>
<evidence type="ECO:0000256" key="3">
    <source>
        <dbReference type="SAM" id="Phobius"/>
    </source>
</evidence>